<feature type="transmembrane region" description="Helical" evidence="7">
    <location>
        <begin position="399"/>
        <end position="418"/>
    </location>
</feature>
<sequence length="1016" mass="113237">MAHSKVRTRTTRQHAAENTGYTYSLSSSYSSSALDYEREHKLAPVFDSPRMSRRSLRLNSSTSHYRDDSLLDSSHSCSISYSTGGSVHKENKTLKSRRSRSTTSGSGSLLQTPVKNQSNSVLQAHNSSLHSFAASDASLLSSLLDESCIQERTLIDSVWGLDEDGDLKDRTLRTDRSFTSVNNSDMSTTQTQTFTVTSGYICKDCTAGSSDNRDALPTYSSSKPCSSSSCSYSSSTSALHNDARDGASSPYTTVYSREKSRRHRSGLLRLVFEACLHCSRKAAASVVLVFALLMQNILPKTDQQGKAMLWSVTDWCASLCKKVASSSAAALTLLTRSAGLRAANSVNANGGHAGYCGTMNVNELVTQKEHQNLSGPLCDDCKGKQNLKTCTVYTWRSRAQQLLGVLWFLFVFTGSGLLKAEQRLLSAGYFVTRKILSFLYLAAVSPGKAASGAFWWLGTAWYQLVTLMSLLNVFFLTRCLPILRKILLILLLFLLLLALWYWGLSSLWAILPVANKTMRATNSLLSFPSAQTPMDKGSESQPGSGPSYTHHEDMTLAAAAYSERLTQIEQSLTQLWERVVASGSRQEQRHEEVLSLYTSIRDQLHTHTDRESMGQWVSTLMEQRVSLLRKQLEKEKQQSQQHQEEFEQESQTQKSRLAEVETLLKNLALKTEELQRRQDSEVPSSVSGDVEDASRLTLLAEVRRLEETLESIRTDLQGVMGCKGRCEQLDSLHDTVSEQVRLELRSLLYGREQPEGAELPDSVLQWLSTRFVSNSDLQASLISLERSILHNVSIQLEQMQQKPSAETVTSAVRKTTDEAGLSEENVQLIVKNALKLYSQDRIGLVDYALESGGGSVLSTRCSETYETKTALMSLFGLPLWYFSQSPRVVIQPDVHPGNCWAFRGSHGYLVIRLSMKIIPTAFSLEHIPKTLSPTGNISSAPRNFTVYGLDDEQQEEGQVLGRYVYQEDGEPLQTYPVKENGTNAYQIIELRVLSNWGHPEYTCLYRFRVHGKPTQQ</sequence>
<keyword evidence="4 7" id="KW-0472">Membrane</keyword>
<feature type="domain" description="SUN" evidence="8">
    <location>
        <begin position="853"/>
        <end position="1014"/>
    </location>
</feature>
<dbReference type="GO" id="GO:0043495">
    <property type="term" value="F:protein-membrane adaptor activity"/>
    <property type="evidence" value="ECO:0007669"/>
    <property type="project" value="TreeGrafter"/>
</dbReference>
<evidence type="ECO:0000256" key="2">
    <source>
        <dbReference type="ARBA" id="ARBA00022989"/>
    </source>
</evidence>
<keyword evidence="2 7" id="KW-1133">Transmembrane helix</keyword>
<dbReference type="PROSITE" id="PS51469">
    <property type="entry name" value="SUN"/>
    <property type="match status" value="1"/>
</dbReference>
<dbReference type="GO" id="GO:0005637">
    <property type="term" value="C:nuclear inner membrane"/>
    <property type="evidence" value="ECO:0007669"/>
    <property type="project" value="UniProtKB-SubCell"/>
</dbReference>
<evidence type="ECO:0000256" key="4">
    <source>
        <dbReference type="ARBA" id="ARBA00023136"/>
    </source>
</evidence>
<dbReference type="PANTHER" id="PTHR12911">
    <property type="entry name" value="SAD1/UNC-84-LIKE PROTEIN-RELATED"/>
    <property type="match status" value="1"/>
</dbReference>
<dbReference type="FunFam" id="2.60.120.260:FF:000009">
    <property type="entry name" value="SUN domain-containing protein 1 isoform X1"/>
    <property type="match status" value="1"/>
</dbReference>
<feature type="compositionally biased region" description="Low complexity" evidence="6">
    <location>
        <begin position="101"/>
        <end position="110"/>
    </location>
</feature>
<dbReference type="InterPro" id="IPR012919">
    <property type="entry name" value="SUN_dom"/>
</dbReference>
<feature type="region of interest" description="Disordered" evidence="6">
    <location>
        <begin position="633"/>
        <end position="654"/>
    </location>
</feature>
<dbReference type="GO" id="GO:0034993">
    <property type="term" value="C:meiotic nuclear membrane microtubule tethering complex"/>
    <property type="evidence" value="ECO:0007669"/>
    <property type="project" value="TreeGrafter"/>
</dbReference>
<accession>A0A3B4CEW7</accession>
<feature type="compositionally biased region" description="Low complexity" evidence="6">
    <location>
        <begin position="71"/>
        <end position="86"/>
    </location>
</feature>
<keyword evidence="1 7" id="KW-0812">Transmembrane</keyword>
<dbReference type="GeneTree" id="ENSGT00940000155830"/>
<evidence type="ECO:0000256" key="6">
    <source>
        <dbReference type="SAM" id="MobiDB-lite"/>
    </source>
</evidence>
<comment type="subcellular location">
    <subcellularLocation>
        <location evidence="5">Nucleus inner membrane</location>
        <topology evidence="5">Single-pass type II membrane protein</topology>
    </subcellularLocation>
</comment>
<evidence type="ECO:0000256" key="1">
    <source>
        <dbReference type="ARBA" id="ARBA00022692"/>
    </source>
</evidence>
<feature type="transmembrane region" description="Helical" evidence="7">
    <location>
        <begin position="453"/>
        <end position="475"/>
    </location>
</feature>
<dbReference type="InterPro" id="IPR032680">
    <property type="entry name" value="SUN1_N"/>
</dbReference>
<organism evidence="9 10">
    <name type="scientific">Pygocentrus nattereri</name>
    <name type="common">Red-bellied piranha</name>
    <dbReference type="NCBI Taxonomy" id="42514"/>
    <lineage>
        <taxon>Eukaryota</taxon>
        <taxon>Metazoa</taxon>
        <taxon>Chordata</taxon>
        <taxon>Craniata</taxon>
        <taxon>Vertebrata</taxon>
        <taxon>Euteleostomi</taxon>
        <taxon>Actinopterygii</taxon>
        <taxon>Neopterygii</taxon>
        <taxon>Teleostei</taxon>
        <taxon>Ostariophysi</taxon>
        <taxon>Characiformes</taxon>
        <taxon>Characoidei</taxon>
        <taxon>Pygocentrus</taxon>
    </lineage>
</organism>
<keyword evidence="10" id="KW-1185">Reference proteome</keyword>
<feature type="transmembrane region" description="Helical" evidence="7">
    <location>
        <begin position="487"/>
        <end position="511"/>
    </location>
</feature>
<evidence type="ECO:0000256" key="7">
    <source>
        <dbReference type="SAM" id="Phobius"/>
    </source>
</evidence>
<evidence type="ECO:0000313" key="9">
    <source>
        <dbReference type="Ensembl" id="ENSPNAP00000009416.2"/>
    </source>
</evidence>
<dbReference type="OMA" id="IYTPPQC"/>
<name>A0A3B4CEW7_PYGNA</name>
<dbReference type="Pfam" id="PF09387">
    <property type="entry name" value="MRP"/>
    <property type="match status" value="1"/>
</dbReference>
<evidence type="ECO:0000313" key="10">
    <source>
        <dbReference type="Proteomes" id="UP001501920"/>
    </source>
</evidence>
<dbReference type="Ensembl" id="ENSPNAT00000015762.2">
    <property type="protein sequence ID" value="ENSPNAP00000009416.2"/>
    <property type="gene ID" value="ENSPNAG00000015401.2"/>
</dbReference>
<dbReference type="Proteomes" id="UP001501920">
    <property type="component" value="Chromosome 13"/>
</dbReference>
<dbReference type="AlphaFoldDB" id="A0A3B4CEW7"/>
<reference evidence="9" key="3">
    <citation type="submission" date="2025-09" db="UniProtKB">
        <authorList>
            <consortium name="Ensembl"/>
        </authorList>
    </citation>
    <scope>IDENTIFICATION</scope>
</reference>
<dbReference type="Gene3D" id="2.60.120.260">
    <property type="entry name" value="Galactose-binding domain-like"/>
    <property type="match status" value="1"/>
</dbReference>
<dbReference type="Pfam" id="PF07738">
    <property type="entry name" value="Sad1_UNC"/>
    <property type="match status" value="1"/>
</dbReference>
<feature type="region of interest" description="Disordered" evidence="6">
    <location>
        <begin position="51"/>
        <end position="114"/>
    </location>
</feature>
<feature type="region of interest" description="Disordered" evidence="6">
    <location>
        <begin position="529"/>
        <end position="549"/>
    </location>
</feature>
<dbReference type="PANTHER" id="PTHR12911:SF23">
    <property type="entry name" value="SUN DOMAIN-CONTAINING PROTEIN 1"/>
    <property type="match status" value="1"/>
</dbReference>
<proteinExistence type="predicted"/>
<feature type="transmembrane region" description="Helical" evidence="7">
    <location>
        <begin position="430"/>
        <end position="447"/>
    </location>
</feature>
<feature type="region of interest" description="Disordered" evidence="6">
    <location>
        <begin position="238"/>
        <end position="257"/>
    </location>
</feature>
<keyword evidence="3" id="KW-0175">Coiled coil</keyword>
<reference evidence="9" key="2">
    <citation type="submission" date="2025-08" db="UniProtKB">
        <authorList>
            <consortium name="Ensembl"/>
        </authorList>
    </citation>
    <scope>IDENTIFICATION</scope>
</reference>
<dbReference type="InterPro" id="IPR045119">
    <property type="entry name" value="SUN1-5"/>
</dbReference>
<feature type="compositionally biased region" description="Basic and acidic residues" evidence="6">
    <location>
        <begin position="633"/>
        <end position="645"/>
    </location>
</feature>
<evidence type="ECO:0000256" key="3">
    <source>
        <dbReference type="ARBA" id="ARBA00023054"/>
    </source>
</evidence>
<gene>
    <name evidence="9" type="primary">SUN1</name>
</gene>
<evidence type="ECO:0000256" key="5">
    <source>
        <dbReference type="ARBA" id="ARBA00037816"/>
    </source>
</evidence>
<reference evidence="9 10" key="1">
    <citation type="submission" date="2020-10" db="EMBL/GenBank/DDBJ databases">
        <title>Pygocentrus nattereri (red-bellied piranha) genome, fPygNat1, primary haplotype.</title>
        <authorList>
            <person name="Myers G."/>
            <person name="Meyer A."/>
            <person name="Karagic N."/>
            <person name="Pippel M."/>
            <person name="Winkler S."/>
            <person name="Tracey A."/>
            <person name="Wood J."/>
            <person name="Formenti G."/>
            <person name="Howe K."/>
            <person name="Fedrigo O."/>
            <person name="Jarvis E.D."/>
        </authorList>
    </citation>
    <scope>NUCLEOTIDE SEQUENCE [LARGE SCALE GENOMIC DNA]</scope>
</reference>
<evidence type="ECO:0000259" key="8">
    <source>
        <dbReference type="PROSITE" id="PS51469"/>
    </source>
</evidence>
<protein>
    <recommendedName>
        <fullName evidence="8">SUN domain-containing protein</fullName>
    </recommendedName>
</protein>